<evidence type="ECO:0000259" key="2">
    <source>
        <dbReference type="SMART" id="SM00470"/>
    </source>
</evidence>
<reference evidence="3 4" key="1">
    <citation type="submission" date="2019-12" db="EMBL/GenBank/DDBJ databases">
        <authorList>
            <person name="Zhang Y.-J."/>
        </authorList>
    </citation>
    <scope>NUCLEOTIDE SEQUENCE [LARGE SCALE GENOMIC DNA]</scope>
    <source>
        <strain evidence="3 4">CY05</strain>
    </source>
</reference>
<dbReference type="InterPro" id="IPR037972">
    <property type="entry name" value="RepB_N"/>
</dbReference>
<dbReference type="PANTHER" id="PTHR33375:SF1">
    <property type="entry name" value="CHROMOSOME-PARTITIONING PROTEIN PARB-RELATED"/>
    <property type="match status" value="1"/>
</dbReference>
<dbReference type="Proteomes" id="UP000478892">
    <property type="component" value="Unassembled WGS sequence"/>
</dbReference>
<protein>
    <submittedName>
        <fullName evidence="3">Chromosome partitioning protein ParB</fullName>
    </submittedName>
</protein>
<dbReference type="SMART" id="SM00470">
    <property type="entry name" value="ParB"/>
    <property type="match status" value="1"/>
</dbReference>
<accession>A0A6L6WL15</accession>
<dbReference type="GO" id="GO:0005694">
    <property type="term" value="C:chromosome"/>
    <property type="evidence" value="ECO:0007669"/>
    <property type="project" value="TreeGrafter"/>
</dbReference>
<dbReference type="Pfam" id="PF02195">
    <property type="entry name" value="ParB_N"/>
    <property type="match status" value="1"/>
</dbReference>
<organism evidence="3 4">
    <name type="scientific">Parasedimentitalea huanghaiensis</name>
    <dbReference type="NCBI Taxonomy" id="2682100"/>
    <lineage>
        <taxon>Bacteria</taxon>
        <taxon>Pseudomonadati</taxon>
        <taxon>Pseudomonadota</taxon>
        <taxon>Alphaproteobacteria</taxon>
        <taxon>Rhodobacterales</taxon>
        <taxon>Paracoccaceae</taxon>
        <taxon>Parasedimentitalea</taxon>
    </lineage>
</organism>
<dbReference type="GO" id="GO:0007059">
    <property type="term" value="P:chromosome segregation"/>
    <property type="evidence" value="ECO:0007669"/>
    <property type="project" value="TreeGrafter"/>
</dbReference>
<evidence type="ECO:0000313" key="3">
    <source>
        <dbReference type="EMBL" id="MVO18533.1"/>
    </source>
</evidence>
<feature type="region of interest" description="Disordered" evidence="1">
    <location>
        <begin position="290"/>
        <end position="316"/>
    </location>
</feature>
<name>A0A6L6WL15_9RHOB</name>
<evidence type="ECO:0000313" key="4">
    <source>
        <dbReference type="Proteomes" id="UP000478892"/>
    </source>
</evidence>
<dbReference type="PANTHER" id="PTHR33375">
    <property type="entry name" value="CHROMOSOME-PARTITIONING PROTEIN PARB-RELATED"/>
    <property type="match status" value="1"/>
</dbReference>
<dbReference type="EMBL" id="WQLV01000024">
    <property type="protein sequence ID" value="MVO18533.1"/>
    <property type="molecule type" value="Genomic_DNA"/>
</dbReference>
<dbReference type="AlphaFoldDB" id="A0A6L6WL15"/>
<dbReference type="InterPro" id="IPR003115">
    <property type="entry name" value="ParB_N"/>
</dbReference>
<dbReference type="Gene3D" id="3.90.1530.30">
    <property type="match status" value="1"/>
</dbReference>
<dbReference type="CDD" id="cd16405">
    <property type="entry name" value="RepB_like_N"/>
    <property type="match status" value="1"/>
</dbReference>
<dbReference type="SUPFAM" id="SSF110849">
    <property type="entry name" value="ParB/Sulfiredoxin"/>
    <property type="match status" value="1"/>
</dbReference>
<gene>
    <name evidence="3" type="ORF">GO984_22235</name>
</gene>
<comment type="caution">
    <text evidence="3">The sequence shown here is derived from an EMBL/GenBank/DDBJ whole genome shotgun (WGS) entry which is preliminary data.</text>
</comment>
<proteinExistence type="predicted"/>
<dbReference type="InterPro" id="IPR036086">
    <property type="entry name" value="ParB/Sulfiredoxin_sf"/>
</dbReference>
<dbReference type="InterPro" id="IPR050336">
    <property type="entry name" value="Chromosome_partition/occlusion"/>
</dbReference>
<keyword evidence="4" id="KW-1185">Reference proteome</keyword>
<sequence>MAKRKRLTPAQPSYLDAAPETKSALGAPLASSAPIAQVASDAAAQSALSELSAVLESARADGRLIERLDLAKIDESHLVRDRLEQDEDEMGALMASLRARGQQTPIEVVALTDRPDGKTHGLISGWRRLSALKRLYAETSEPEFATVKALVIQPETARDAYVAMVEENEIRVNLSHYERARIAVRALREEVYPNQKMALQGLFGNATRAKRSKIGSFVALVEALDAVLCFPVAINEKLGLALVREITRDPGFTESLTAQLRAGDRETPAGELRILSAAVAAAETAALARRSEPEAEISTSAPADLGPRIRTPGPAKGERINTQLAPGLQLGYTPGQHRIELSGAGVDEVLIQDLRDWLKQRK</sequence>
<dbReference type="RefSeq" id="WP_157024734.1">
    <property type="nucleotide sequence ID" value="NZ_WQLV01000024.1"/>
</dbReference>
<evidence type="ECO:0000256" key="1">
    <source>
        <dbReference type="SAM" id="MobiDB-lite"/>
    </source>
</evidence>
<feature type="domain" description="ParB-like N-terminal" evidence="2">
    <location>
        <begin position="66"/>
        <end position="169"/>
    </location>
</feature>